<dbReference type="STRING" id="696762.PFRI_02800"/>
<dbReference type="InterPro" id="IPR036779">
    <property type="entry name" value="LysM_dom_sf"/>
</dbReference>
<dbReference type="PANTHER" id="PTHR34700">
    <property type="entry name" value="POTASSIUM BINDING PROTEIN KBP"/>
    <property type="match status" value="1"/>
</dbReference>
<dbReference type="NCBIfam" id="NF008399">
    <property type="entry name" value="PRK11198.1"/>
    <property type="match status" value="1"/>
</dbReference>
<organism evidence="2 3">
    <name type="scientific">Planktotalea frisia</name>
    <dbReference type="NCBI Taxonomy" id="696762"/>
    <lineage>
        <taxon>Bacteria</taxon>
        <taxon>Pseudomonadati</taxon>
        <taxon>Pseudomonadota</taxon>
        <taxon>Alphaproteobacteria</taxon>
        <taxon>Rhodobacterales</taxon>
        <taxon>Paracoccaceae</taxon>
        <taxon>Planktotalea</taxon>
    </lineage>
</organism>
<name>A0A1L9P1W2_9RHOB</name>
<dbReference type="CDD" id="cd00118">
    <property type="entry name" value="LysM"/>
    <property type="match status" value="1"/>
</dbReference>
<sequence>MGLWSFAKDAGKKLFGGDDAEPSVDELKKEVADLGLEAEGLDIQVEGDKVRVAGVGAVSPSIREKIILAVGNVTGIGAVETDEADDGDAAPVFHTVEKGDTLWAVAEKAMGNGSKYTAIFEANKPMLSHPDKIYPGQVLRIPQEGVEA</sequence>
<evidence type="ECO:0000313" key="3">
    <source>
        <dbReference type="Proteomes" id="UP000184514"/>
    </source>
</evidence>
<dbReference type="PANTHER" id="PTHR34700:SF8">
    <property type="entry name" value="POTASSIUM BINDING PROTEIN KBP"/>
    <property type="match status" value="1"/>
</dbReference>
<dbReference type="PROSITE" id="PS51782">
    <property type="entry name" value="LYSM"/>
    <property type="match status" value="1"/>
</dbReference>
<gene>
    <name evidence="2" type="ORF">PFRI_02800</name>
</gene>
<evidence type="ECO:0000313" key="2">
    <source>
        <dbReference type="EMBL" id="OJI95486.1"/>
    </source>
</evidence>
<dbReference type="EMBL" id="MLCB01000021">
    <property type="protein sequence ID" value="OJI95486.1"/>
    <property type="molecule type" value="Genomic_DNA"/>
</dbReference>
<proteinExistence type="predicted"/>
<reference evidence="2 3" key="1">
    <citation type="submission" date="2016-10" db="EMBL/GenBank/DDBJ databases">
        <title>Genome sequence of Planktotalea frisia SH6-1.</title>
        <authorList>
            <person name="Poehlein A."/>
            <person name="Bakenhus I."/>
            <person name="Voget S."/>
            <person name="Brinkhoff T."/>
            <person name="Simon M."/>
        </authorList>
    </citation>
    <scope>NUCLEOTIDE SEQUENCE [LARGE SCALE GENOMIC DNA]</scope>
    <source>
        <strain evidence="2 3">SH6-1</strain>
    </source>
</reference>
<dbReference type="AlphaFoldDB" id="A0A1L9P1W2"/>
<feature type="domain" description="LysM" evidence="1">
    <location>
        <begin position="92"/>
        <end position="141"/>
    </location>
</feature>
<dbReference type="InterPro" id="IPR052196">
    <property type="entry name" value="Bact_Kbp"/>
</dbReference>
<evidence type="ECO:0000259" key="1">
    <source>
        <dbReference type="PROSITE" id="PS51782"/>
    </source>
</evidence>
<accession>A0A1L9P1W2</accession>
<dbReference type="RefSeq" id="WP_072628983.1">
    <property type="nucleotide sequence ID" value="NZ_JABBAN010000151.1"/>
</dbReference>
<comment type="caution">
    <text evidence="2">The sequence shown here is derived from an EMBL/GenBank/DDBJ whole genome shotgun (WGS) entry which is preliminary data.</text>
</comment>
<keyword evidence="3" id="KW-1185">Reference proteome</keyword>
<dbReference type="Pfam" id="PF01476">
    <property type="entry name" value="LysM"/>
    <property type="match status" value="1"/>
</dbReference>
<dbReference type="SUPFAM" id="SSF54106">
    <property type="entry name" value="LysM domain"/>
    <property type="match status" value="1"/>
</dbReference>
<dbReference type="Gene3D" id="3.10.350.10">
    <property type="entry name" value="LysM domain"/>
    <property type="match status" value="1"/>
</dbReference>
<dbReference type="Proteomes" id="UP000184514">
    <property type="component" value="Unassembled WGS sequence"/>
</dbReference>
<dbReference type="OrthoDB" id="370541at2"/>
<dbReference type="SMART" id="SM00257">
    <property type="entry name" value="LysM"/>
    <property type="match status" value="1"/>
</dbReference>
<dbReference type="InterPro" id="IPR018392">
    <property type="entry name" value="LysM"/>
</dbReference>
<protein>
    <submittedName>
        <fullName evidence="2">LysM domain/BON superfamily protein</fullName>
    </submittedName>
</protein>